<name>A0A399JA50_9MICC</name>
<evidence type="ECO:0000259" key="3">
    <source>
        <dbReference type="Pfam" id="PF02826"/>
    </source>
</evidence>
<dbReference type="GO" id="GO:0016491">
    <property type="term" value="F:oxidoreductase activity"/>
    <property type="evidence" value="ECO:0007669"/>
    <property type="project" value="UniProtKB-KW"/>
</dbReference>
<proteinExistence type="predicted"/>
<evidence type="ECO:0000313" key="5">
    <source>
        <dbReference type="Proteomes" id="UP000265419"/>
    </source>
</evidence>
<accession>A0A399JA50</accession>
<dbReference type="Pfam" id="PF02826">
    <property type="entry name" value="2-Hacid_dh_C"/>
    <property type="match status" value="1"/>
</dbReference>
<dbReference type="Proteomes" id="UP000265419">
    <property type="component" value="Unassembled WGS sequence"/>
</dbReference>
<dbReference type="InterPro" id="IPR006140">
    <property type="entry name" value="D-isomer_DH_NAD-bd"/>
</dbReference>
<gene>
    <name evidence="4" type="ORF">DWB68_09285</name>
</gene>
<dbReference type="InterPro" id="IPR036291">
    <property type="entry name" value="NAD(P)-bd_dom_sf"/>
</dbReference>
<dbReference type="PANTHER" id="PTHR43333:SF1">
    <property type="entry name" value="D-ISOMER SPECIFIC 2-HYDROXYACID DEHYDROGENASE NAD-BINDING DOMAIN-CONTAINING PROTEIN"/>
    <property type="match status" value="1"/>
</dbReference>
<dbReference type="Gene3D" id="3.40.50.720">
    <property type="entry name" value="NAD(P)-binding Rossmann-like Domain"/>
    <property type="match status" value="2"/>
</dbReference>
<feature type="domain" description="D-isomer specific 2-hydroxyacid dehydrogenase NAD-binding" evidence="3">
    <location>
        <begin position="139"/>
        <end position="311"/>
    </location>
</feature>
<keyword evidence="5" id="KW-1185">Reference proteome</keyword>
<dbReference type="SUPFAM" id="SSF51735">
    <property type="entry name" value="NAD(P)-binding Rossmann-fold domains"/>
    <property type="match status" value="1"/>
</dbReference>
<dbReference type="CDD" id="cd05300">
    <property type="entry name" value="2-Hacid_dh_1"/>
    <property type="match status" value="1"/>
</dbReference>
<dbReference type="RefSeq" id="WP_119424860.1">
    <property type="nucleotide sequence ID" value="NZ_QQXK01000016.1"/>
</dbReference>
<dbReference type="AlphaFoldDB" id="A0A399JA50"/>
<comment type="caution">
    <text evidence="4">The sequence shown here is derived from an EMBL/GenBank/DDBJ whole genome shotgun (WGS) entry which is preliminary data.</text>
</comment>
<evidence type="ECO:0000256" key="2">
    <source>
        <dbReference type="ARBA" id="ARBA00023027"/>
    </source>
</evidence>
<organism evidence="4 5">
    <name type="scientific">Galactobacter valiniphilus</name>
    <dbReference type="NCBI Taxonomy" id="2676122"/>
    <lineage>
        <taxon>Bacteria</taxon>
        <taxon>Bacillati</taxon>
        <taxon>Actinomycetota</taxon>
        <taxon>Actinomycetes</taxon>
        <taxon>Micrococcales</taxon>
        <taxon>Micrococcaceae</taxon>
        <taxon>Galactobacter</taxon>
    </lineage>
</organism>
<reference evidence="4 5" key="1">
    <citation type="submission" date="2018-07" db="EMBL/GenBank/DDBJ databases">
        <title>Arthrobacter sp. nov., isolated from raw cow's milk with high bacterial count.</title>
        <authorList>
            <person name="Hahne J."/>
            <person name="Isele D."/>
            <person name="Lipski A."/>
        </authorList>
    </citation>
    <scope>NUCLEOTIDE SEQUENCE [LARGE SCALE GENOMIC DNA]</scope>
    <source>
        <strain evidence="4 5">JZ R-35</strain>
    </source>
</reference>
<dbReference type="EMBL" id="QQXK01000016">
    <property type="protein sequence ID" value="RII42104.1"/>
    <property type="molecule type" value="Genomic_DNA"/>
</dbReference>
<sequence>MSEPRLKLAIATPLPADAEAVLRAEPRIELLHEPSLIPAQRFPSDHYGEADFKRTPEQEAAFDALLARADAVYGIPDEDPAQVARVCTTSVRWVATTAAGGGSLIGAGGLDDSTLERIAFTSSAGVHARPLAEFALLGVLAGFQRVPELKAQQAARVWPDRGDFPRGLAGARILVLGLGHIGREVSRLLSALGAHVTGTSRHATSDPHAHAVVHPDRLEEAAANADALIVTLPATVLTRHLVSRAVIAALPAGATVVNVGRGTVIDEAALTEALESRHVGFAALDVFETEPLPSKSRLWELPNVLVSPHAATMNRDEDRLIAELLVFNARRLLDGEPLKNRIDTHEFY</sequence>
<keyword evidence="1" id="KW-0560">Oxidoreductase</keyword>
<evidence type="ECO:0000313" key="4">
    <source>
        <dbReference type="EMBL" id="RII42104.1"/>
    </source>
</evidence>
<protein>
    <submittedName>
        <fullName evidence="4">D-2-hydroxyacid dehydrogenase</fullName>
    </submittedName>
</protein>
<evidence type="ECO:0000256" key="1">
    <source>
        <dbReference type="ARBA" id="ARBA00023002"/>
    </source>
</evidence>
<dbReference type="PANTHER" id="PTHR43333">
    <property type="entry name" value="2-HACID_DH_C DOMAIN-CONTAINING PROTEIN"/>
    <property type="match status" value="1"/>
</dbReference>
<dbReference type="GO" id="GO:0051287">
    <property type="term" value="F:NAD binding"/>
    <property type="evidence" value="ECO:0007669"/>
    <property type="project" value="InterPro"/>
</dbReference>
<keyword evidence="2" id="KW-0520">NAD</keyword>